<keyword evidence="6" id="KW-0547">Nucleotide-binding</keyword>
<dbReference type="Pfam" id="PF13614">
    <property type="entry name" value="AAA_31"/>
    <property type="match status" value="1"/>
</dbReference>
<dbReference type="NCBIfam" id="TIGR01007">
    <property type="entry name" value="eps_fam"/>
    <property type="match status" value="1"/>
</dbReference>
<gene>
    <name evidence="15" type="primary">cpsD</name>
    <name evidence="15" type="ORF">D8791_00750</name>
</gene>
<proteinExistence type="inferred from homology"/>
<dbReference type="CDD" id="cd05387">
    <property type="entry name" value="BY-kinase"/>
    <property type="match status" value="1"/>
</dbReference>
<evidence type="ECO:0000256" key="10">
    <source>
        <dbReference type="ARBA" id="ARBA00023137"/>
    </source>
</evidence>
<reference evidence="15 16" key="1">
    <citation type="submission" date="2018-11" db="EMBL/GenBank/DDBJ databases">
        <title>Species Designations Belie Phenotypic and Genotypic Heterogeneity in Oral Streptococci.</title>
        <authorList>
            <person name="Velsko I."/>
        </authorList>
    </citation>
    <scope>NUCLEOTIDE SEQUENCE [LARGE SCALE GENOMIC DNA]</scope>
    <source>
        <strain evidence="15 16">BCC41</strain>
    </source>
</reference>
<evidence type="ECO:0000256" key="2">
    <source>
        <dbReference type="ARBA" id="ARBA00007316"/>
    </source>
</evidence>
<evidence type="ECO:0000256" key="3">
    <source>
        <dbReference type="ARBA" id="ARBA00011903"/>
    </source>
</evidence>
<dbReference type="GO" id="GO:0004715">
    <property type="term" value="F:non-membrane spanning protein tyrosine kinase activity"/>
    <property type="evidence" value="ECO:0007669"/>
    <property type="project" value="UniProtKB-EC"/>
</dbReference>
<sequence length="238" mass="26429">MPILELAKKKKLSISRVEEYYNALRTNIQLSGENIKVIAVSSTFPGEGKTTTSTNLALTFANAGYKTLLIDADIRNSKMLGGVFRSSEKITGLTEYLSGNTDLSQGLCETDEENLFVITSGQASPNPTALVQSEKFEVMMDVLRRHYDYIIVDTPPIGMVIDATLISKFCDASMLVVASNVVKRKMVQKSKTQLEQSSTPFLGVILNKYNVEADKYGFYGSYGNYGDRLREEEKKSEK</sequence>
<keyword evidence="11" id="KW-0270">Exopolysaccharide synthesis</keyword>
<dbReference type="InterPro" id="IPR050445">
    <property type="entry name" value="Bact_polysacc_biosynth/exp"/>
</dbReference>
<evidence type="ECO:0000256" key="12">
    <source>
        <dbReference type="ARBA" id="ARBA00024964"/>
    </source>
</evidence>
<dbReference type="Gene3D" id="3.40.50.300">
    <property type="entry name" value="P-loop containing nucleotide triphosphate hydrolases"/>
    <property type="match status" value="1"/>
</dbReference>
<evidence type="ECO:0000256" key="1">
    <source>
        <dbReference type="ARBA" id="ARBA00005132"/>
    </source>
</evidence>
<evidence type="ECO:0000313" key="16">
    <source>
        <dbReference type="Proteomes" id="UP000272635"/>
    </source>
</evidence>
<dbReference type="UniPathway" id="UPA00934"/>
<dbReference type="PANTHER" id="PTHR32309">
    <property type="entry name" value="TYROSINE-PROTEIN KINASE"/>
    <property type="match status" value="1"/>
</dbReference>
<evidence type="ECO:0000256" key="9">
    <source>
        <dbReference type="ARBA" id="ARBA00022903"/>
    </source>
</evidence>
<name>A0A3R9KWK4_STRCR</name>
<dbReference type="Proteomes" id="UP000272635">
    <property type="component" value="Unassembled WGS sequence"/>
</dbReference>
<evidence type="ECO:0000256" key="6">
    <source>
        <dbReference type="ARBA" id="ARBA00022741"/>
    </source>
</evidence>
<comment type="similarity">
    <text evidence="2">Belongs to the CpsD/CapB family.</text>
</comment>
<organism evidence="15 16">
    <name type="scientific">Streptococcus cristatus</name>
    <dbReference type="NCBI Taxonomy" id="45634"/>
    <lineage>
        <taxon>Bacteria</taxon>
        <taxon>Bacillati</taxon>
        <taxon>Bacillota</taxon>
        <taxon>Bacilli</taxon>
        <taxon>Lactobacillales</taxon>
        <taxon>Streptococcaceae</taxon>
        <taxon>Streptococcus</taxon>
    </lineage>
</organism>
<dbReference type="EMBL" id="RJPT01000001">
    <property type="protein sequence ID" value="RSJ83696.1"/>
    <property type="molecule type" value="Genomic_DNA"/>
</dbReference>
<evidence type="ECO:0000259" key="14">
    <source>
        <dbReference type="Pfam" id="PF13614"/>
    </source>
</evidence>
<evidence type="ECO:0000256" key="7">
    <source>
        <dbReference type="ARBA" id="ARBA00022777"/>
    </source>
</evidence>
<dbReference type="EC" id="2.7.10.2" evidence="3"/>
<dbReference type="RefSeq" id="WP_125445937.1">
    <property type="nucleotide sequence ID" value="NZ_RJPT01000001.1"/>
</dbReference>
<dbReference type="GO" id="GO:0005886">
    <property type="term" value="C:plasma membrane"/>
    <property type="evidence" value="ECO:0007669"/>
    <property type="project" value="TreeGrafter"/>
</dbReference>
<evidence type="ECO:0000256" key="4">
    <source>
        <dbReference type="ARBA" id="ARBA00019200"/>
    </source>
</evidence>
<dbReference type="AlphaFoldDB" id="A0A3R9KWK4"/>
<keyword evidence="7 15" id="KW-0418">Kinase</keyword>
<dbReference type="InterPro" id="IPR025669">
    <property type="entry name" value="AAA_dom"/>
</dbReference>
<dbReference type="PANTHER" id="PTHR32309:SF13">
    <property type="entry name" value="FERRIC ENTEROBACTIN TRANSPORT PROTEIN FEPE"/>
    <property type="match status" value="1"/>
</dbReference>
<keyword evidence="9" id="KW-0972">Capsule biogenesis/degradation</keyword>
<protein>
    <recommendedName>
        <fullName evidence="4">Tyrosine-protein kinase CpsD</fullName>
        <ecNumber evidence="3">2.7.10.2</ecNumber>
    </recommendedName>
</protein>
<comment type="caution">
    <text evidence="15">The sequence shown here is derived from an EMBL/GenBank/DDBJ whole genome shotgun (WGS) entry which is preliminary data.</text>
</comment>
<comment type="catalytic activity">
    <reaction evidence="13">
        <text>L-tyrosyl-[protein] + ATP = O-phospho-L-tyrosyl-[protein] + ADP + H(+)</text>
        <dbReference type="Rhea" id="RHEA:10596"/>
        <dbReference type="Rhea" id="RHEA-COMP:10136"/>
        <dbReference type="Rhea" id="RHEA-COMP:20101"/>
        <dbReference type="ChEBI" id="CHEBI:15378"/>
        <dbReference type="ChEBI" id="CHEBI:30616"/>
        <dbReference type="ChEBI" id="CHEBI:46858"/>
        <dbReference type="ChEBI" id="CHEBI:61978"/>
        <dbReference type="ChEBI" id="CHEBI:456216"/>
        <dbReference type="EC" id="2.7.10.2"/>
    </reaction>
</comment>
<evidence type="ECO:0000256" key="5">
    <source>
        <dbReference type="ARBA" id="ARBA00022679"/>
    </source>
</evidence>
<accession>A0A3R9KWK4</accession>
<feature type="domain" description="AAA" evidence="14">
    <location>
        <begin position="36"/>
        <end position="164"/>
    </location>
</feature>
<evidence type="ECO:0000313" key="15">
    <source>
        <dbReference type="EMBL" id="RSJ83696.1"/>
    </source>
</evidence>
<keyword evidence="10" id="KW-0829">Tyrosine-protein kinase</keyword>
<keyword evidence="8" id="KW-0067">ATP-binding</keyword>
<dbReference type="SUPFAM" id="SSF52540">
    <property type="entry name" value="P-loop containing nucleoside triphosphate hydrolases"/>
    <property type="match status" value="1"/>
</dbReference>
<dbReference type="GO" id="GO:0005524">
    <property type="term" value="F:ATP binding"/>
    <property type="evidence" value="ECO:0007669"/>
    <property type="project" value="UniProtKB-KW"/>
</dbReference>
<dbReference type="GO" id="GO:0045227">
    <property type="term" value="P:capsule polysaccharide biosynthetic process"/>
    <property type="evidence" value="ECO:0007669"/>
    <property type="project" value="UniProtKB-UniPathway"/>
</dbReference>
<dbReference type="InterPro" id="IPR027417">
    <property type="entry name" value="P-loop_NTPase"/>
</dbReference>
<comment type="pathway">
    <text evidence="1">Capsule biogenesis; capsule polysaccharide biosynthesis.</text>
</comment>
<evidence type="ECO:0000256" key="8">
    <source>
        <dbReference type="ARBA" id="ARBA00022840"/>
    </source>
</evidence>
<dbReference type="InterPro" id="IPR005702">
    <property type="entry name" value="Wzc-like_C"/>
</dbReference>
<evidence type="ECO:0000256" key="11">
    <source>
        <dbReference type="ARBA" id="ARBA00023169"/>
    </source>
</evidence>
<comment type="function">
    <text evidence="12">Involved in the regulation of capsular polysaccharide biosynthesis. Autophosphorylation of CpsD attenuates its activity and reduces the level of encapsulation. May be part of a complex that directs the coordinated polymerization and export to the cell surface of the capsular polysaccharide.</text>
</comment>
<evidence type="ECO:0000256" key="13">
    <source>
        <dbReference type="ARBA" id="ARBA00051245"/>
    </source>
</evidence>
<keyword evidence="5 15" id="KW-0808">Transferase</keyword>